<dbReference type="EMBL" id="MCFC01000008">
    <property type="protein sequence ID" value="ORY32925.1"/>
    <property type="molecule type" value="Genomic_DNA"/>
</dbReference>
<accession>A0A1Y2BFR7</accession>
<feature type="region of interest" description="Disordered" evidence="1">
    <location>
        <begin position="473"/>
        <end position="558"/>
    </location>
</feature>
<feature type="compositionally biased region" description="Basic and acidic residues" evidence="1">
    <location>
        <begin position="306"/>
        <end position="316"/>
    </location>
</feature>
<feature type="region of interest" description="Disordered" evidence="1">
    <location>
        <begin position="169"/>
        <end position="204"/>
    </location>
</feature>
<feature type="compositionally biased region" description="Polar residues" evidence="1">
    <location>
        <begin position="33"/>
        <end position="78"/>
    </location>
</feature>
<organism evidence="2 3">
    <name type="scientific">Naematelia encephala</name>
    <dbReference type="NCBI Taxonomy" id="71784"/>
    <lineage>
        <taxon>Eukaryota</taxon>
        <taxon>Fungi</taxon>
        <taxon>Dikarya</taxon>
        <taxon>Basidiomycota</taxon>
        <taxon>Agaricomycotina</taxon>
        <taxon>Tremellomycetes</taxon>
        <taxon>Tremellales</taxon>
        <taxon>Naemateliaceae</taxon>
        <taxon>Naematelia</taxon>
    </lineage>
</organism>
<dbReference type="Proteomes" id="UP000193986">
    <property type="component" value="Unassembled WGS sequence"/>
</dbReference>
<feature type="compositionally biased region" description="Basic and acidic residues" evidence="1">
    <location>
        <begin position="494"/>
        <end position="507"/>
    </location>
</feature>
<protein>
    <submittedName>
        <fullName evidence="2">Uncharacterized protein</fullName>
    </submittedName>
</protein>
<dbReference type="InParanoid" id="A0A1Y2BFR7"/>
<feature type="compositionally biased region" description="Basic residues" evidence="1">
    <location>
        <begin position="406"/>
        <end position="421"/>
    </location>
</feature>
<proteinExistence type="predicted"/>
<feature type="compositionally biased region" description="Polar residues" evidence="1">
    <location>
        <begin position="542"/>
        <end position="551"/>
    </location>
</feature>
<feature type="region of interest" description="Disordered" evidence="1">
    <location>
        <begin position="217"/>
        <end position="365"/>
    </location>
</feature>
<dbReference type="OrthoDB" id="2565180at2759"/>
<evidence type="ECO:0000313" key="3">
    <source>
        <dbReference type="Proteomes" id="UP000193986"/>
    </source>
</evidence>
<feature type="region of interest" description="Disordered" evidence="1">
    <location>
        <begin position="698"/>
        <end position="825"/>
    </location>
</feature>
<comment type="caution">
    <text evidence="2">The sequence shown here is derived from an EMBL/GenBank/DDBJ whole genome shotgun (WGS) entry which is preliminary data.</text>
</comment>
<dbReference type="AlphaFoldDB" id="A0A1Y2BFR7"/>
<gene>
    <name evidence="2" type="ORF">BCR39DRAFT_522397</name>
</gene>
<feature type="compositionally biased region" description="Polar residues" evidence="1">
    <location>
        <begin position="337"/>
        <end position="349"/>
    </location>
</feature>
<feature type="region of interest" description="Disordered" evidence="1">
    <location>
        <begin position="392"/>
        <end position="454"/>
    </location>
</feature>
<feature type="compositionally biased region" description="Basic and acidic residues" evidence="1">
    <location>
        <begin position="763"/>
        <end position="773"/>
    </location>
</feature>
<evidence type="ECO:0000313" key="2">
    <source>
        <dbReference type="EMBL" id="ORY32925.1"/>
    </source>
</evidence>
<feature type="region of interest" description="Disordered" evidence="1">
    <location>
        <begin position="1"/>
        <end position="131"/>
    </location>
</feature>
<reference evidence="2 3" key="1">
    <citation type="submission" date="2016-07" db="EMBL/GenBank/DDBJ databases">
        <title>Pervasive Adenine N6-methylation of Active Genes in Fungi.</title>
        <authorList>
            <consortium name="DOE Joint Genome Institute"/>
            <person name="Mondo S.J."/>
            <person name="Dannebaum R.O."/>
            <person name="Kuo R.C."/>
            <person name="Labutti K."/>
            <person name="Haridas S."/>
            <person name="Kuo A."/>
            <person name="Salamov A."/>
            <person name="Ahrendt S.R."/>
            <person name="Lipzen A."/>
            <person name="Sullivan W."/>
            <person name="Andreopoulos W.B."/>
            <person name="Clum A."/>
            <person name="Lindquist E."/>
            <person name="Daum C."/>
            <person name="Ramamoorthy G.K."/>
            <person name="Gryganskyi A."/>
            <person name="Culley D."/>
            <person name="Magnuson J.K."/>
            <person name="James T.Y."/>
            <person name="O'Malley M.A."/>
            <person name="Stajich J.E."/>
            <person name="Spatafora J.W."/>
            <person name="Visel A."/>
            <person name="Grigoriev I.V."/>
        </authorList>
    </citation>
    <scope>NUCLEOTIDE SEQUENCE [LARGE SCALE GENOMIC DNA]</scope>
    <source>
        <strain evidence="2 3">68-887.2</strain>
    </source>
</reference>
<feature type="compositionally biased region" description="Low complexity" evidence="1">
    <location>
        <begin position="275"/>
        <end position="286"/>
    </location>
</feature>
<sequence>MSRPLPLAPDPNKWIDTSTSRPKKPLQRPLASFRNTFATPPSTIRRNAVASSSKDTIKASTAKQTNLRGFFTPPTTDSAPKRRVGGAGAGRNRLKGDDGSPKMGKRKRRDDFWGSSLDEIHQRPLSPDVQDISNEDEEADDLFLPPPSATMIAHIPSSKLPAQTTLISAPSPQIPKAGQRSSVSPPVPQTPIIDAPPSSISERMLTPVPSSVMHLHARLCGQDTARNRRVRSPWRKKGDTPSPPPPKDREKEKKPRGIVMREEVDRRAKSRMIGKSKSLVGLSSSSSDHEDRGMLSPRRINVLKARPTEIIHRSCDDGSPTRNRPVKPSLSRKCATKDTSALPRTSMRQYSRPKSRSPTPLASIGLKPISLDDRISQLSDLPRPNSPILFGLPSPIAIPSTPKKSTTTHHKVTPPKTKSAKRIRDVEETLFAFPVPQPPPQPLFEEPNPNKRKEWAPIDMEPETLMTWSLAGGDITSEPDVMSEGQGPEVEGGDEQRASVDMERQNSRESASLGPSIRSEVFESLIGSPSKRRRSSPVEGRSLSQSKTTQRFPHLIPSSPPILVACPSAAAERDCIVRAVSGWPSRTHTRLQSHTSFIPDSILPANTAPMTKSSKTHRRTSIAGWKALEHGILSVLPPSQNIASPSRKRLRMSQGSQVKSQGQQSKLAAFGFFEDKNGKRKCIEKPLPGFEKAWSDEEEMEVDFEMSSDPAQQADTDAKMSCNLPQADIEMSSDSPKADLDTTKVRLGPVPEAPYHPSLRPAGIRELKRREASKPSVRPPSTDPSSSSLTENLGSEAVLGSSDREWWDHVGNRGTSDVGRTLSDE</sequence>
<feature type="compositionally biased region" description="Basic and acidic residues" evidence="1">
    <location>
        <begin position="246"/>
        <end position="267"/>
    </location>
</feature>
<evidence type="ECO:0000256" key="1">
    <source>
        <dbReference type="SAM" id="MobiDB-lite"/>
    </source>
</evidence>
<keyword evidence="3" id="KW-1185">Reference proteome</keyword>
<name>A0A1Y2BFR7_9TREE</name>
<feature type="compositionally biased region" description="Basic and acidic residues" evidence="1">
    <location>
        <begin position="802"/>
        <end position="811"/>
    </location>
</feature>